<keyword evidence="6" id="KW-1185">Reference proteome</keyword>
<keyword evidence="3" id="KW-0067">ATP-binding</keyword>
<dbReference type="AlphaFoldDB" id="Q12Y10"/>
<proteinExistence type="predicted"/>
<dbReference type="SUPFAM" id="SSF52540">
    <property type="entry name" value="P-loop containing nucleoside triphosphate hydrolases"/>
    <property type="match status" value="1"/>
</dbReference>
<dbReference type="InterPro" id="IPR017871">
    <property type="entry name" value="ABC_transporter-like_CS"/>
</dbReference>
<keyword evidence="2" id="KW-0547">Nucleotide-binding</keyword>
<dbReference type="SMART" id="SM00382">
    <property type="entry name" value="AAA"/>
    <property type="match status" value="1"/>
</dbReference>
<dbReference type="CDD" id="cd03255">
    <property type="entry name" value="ABC_MJ0796_LolCDE_FtsE"/>
    <property type="match status" value="1"/>
</dbReference>
<keyword evidence="1" id="KW-0813">Transport</keyword>
<dbReference type="Proteomes" id="UP000001979">
    <property type="component" value="Chromosome"/>
</dbReference>
<sequence length="241" mass="26605">MEEQAFINQTKQKMKGIPDKVMETIGLKKSYYLSDTEVPILHDINITVKKGEFIAIMGPSGSGKSTLMNLLGCLDRPSEGQVLVMGKDINSISETELAKLRGLEIGFVFQNFNLVSRLTALQNVLLPTHANRRTDIDVNERAKQLLGLMGLDDRMEHKPTELSGGQSQRVAIARALINEPAIILADEPTGNLDSKTSVEIMELFSGLHKNGSTIIMITHDPETSAYADRTIHVKDGYIENN</sequence>
<dbReference type="PANTHER" id="PTHR24220:SF86">
    <property type="entry name" value="ABC TRANSPORTER ABCH.1"/>
    <property type="match status" value="1"/>
</dbReference>
<dbReference type="GO" id="GO:0005524">
    <property type="term" value="F:ATP binding"/>
    <property type="evidence" value="ECO:0007669"/>
    <property type="project" value="UniProtKB-KW"/>
</dbReference>
<dbReference type="PANTHER" id="PTHR24220">
    <property type="entry name" value="IMPORT ATP-BINDING PROTEIN"/>
    <property type="match status" value="1"/>
</dbReference>
<dbReference type="InterPro" id="IPR017911">
    <property type="entry name" value="MacB-like_ATP-bd"/>
</dbReference>
<reference evidence="6" key="1">
    <citation type="journal article" date="2009" name="ISME J.">
        <title>The genome sequence of the psychrophilic archaeon, Methanococcoides burtonii: the role of genome evolution in cold adaptation.</title>
        <authorList>
            <person name="Allen M.A."/>
            <person name="Lauro F.M."/>
            <person name="Williams T.J."/>
            <person name="Burg D."/>
            <person name="Siddiqui K.S."/>
            <person name="De Francisci D."/>
            <person name="Chong K.W."/>
            <person name="Pilak O."/>
            <person name="Chew H.H."/>
            <person name="De Maere M.Z."/>
            <person name="Ting L."/>
            <person name="Katrib M."/>
            <person name="Ng C."/>
            <person name="Sowers K.R."/>
            <person name="Galperin M.Y."/>
            <person name="Anderson I.J."/>
            <person name="Ivanova N."/>
            <person name="Dalin E."/>
            <person name="Martinez M."/>
            <person name="Lapidus A."/>
            <person name="Hauser L."/>
            <person name="Land M."/>
            <person name="Thomas T."/>
            <person name="Cavicchioli R."/>
        </authorList>
    </citation>
    <scope>NUCLEOTIDE SEQUENCE [LARGE SCALE GENOMIC DNA]</scope>
    <source>
        <strain evidence="6">DSM 6242 / NBRC 107633 / OCM 468 / ACE-M</strain>
    </source>
</reference>
<feature type="domain" description="ABC transporter" evidence="4">
    <location>
        <begin position="22"/>
        <end position="241"/>
    </location>
</feature>
<name>Q12Y10_METBU</name>
<dbReference type="InterPro" id="IPR027417">
    <property type="entry name" value="P-loop_NTPase"/>
</dbReference>
<dbReference type="GO" id="GO:0098796">
    <property type="term" value="C:membrane protein complex"/>
    <property type="evidence" value="ECO:0007669"/>
    <property type="project" value="UniProtKB-ARBA"/>
</dbReference>
<dbReference type="Gene3D" id="3.40.50.300">
    <property type="entry name" value="P-loop containing nucleotide triphosphate hydrolases"/>
    <property type="match status" value="1"/>
</dbReference>
<dbReference type="KEGG" id="mbu:Mbur_0701"/>
<dbReference type="GO" id="GO:0005886">
    <property type="term" value="C:plasma membrane"/>
    <property type="evidence" value="ECO:0007669"/>
    <property type="project" value="TreeGrafter"/>
</dbReference>
<evidence type="ECO:0000259" key="4">
    <source>
        <dbReference type="PROSITE" id="PS50893"/>
    </source>
</evidence>
<evidence type="ECO:0000256" key="2">
    <source>
        <dbReference type="ARBA" id="ARBA00022741"/>
    </source>
</evidence>
<dbReference type="PROSITE" id="PS00211">
    <property type="entry name" value="ABC_TRANSPORTER_1"/>
    <property type="match status" value="1"/>
</dbReference>
<organism evidence="5 6">
    <name type="scientific">Methanococcoides burtonii (strain DSM 6242 / NBRC 107633 / OCM 468 / ACE-M)</name>
    <dbReference type="NCBI Taxonomy" id="259564"/>
    <lineage>
        <taxon>Archaea</taxon>
        <taxon>Methanobacteriati</taxon>
        <taxon>Methanobacteriota</taxon>
        <taxon>Stenosarchaea group</taxon>
        <taxon>Methanomicrobia</taxon>
        <taxon>Methanosarcinales</taxon>
        <taxon>Methanosarcinaceae</taxon>
        <taxon>Methanococcoides</taxon>
    </lineage>
</organism>
<dbReference type="InterPro" id="IPR003593">
    <property type="entry name" value="AAA+_ATPase"/>
</dbReference>
<protein>
    <submittedName>
        <fullName evidence="5">ABC transporter, ATPase subunit</fullName>
    </submittedName>
</protein>
<dbReference type="GeneID" id="3998161"/>
<dbReference type="OrthoDB" id="31298at2157"/>
<dbReference type="GO" id="GO:0016887">
    <property type="term" value="F:ATP hydrolysis activity"/>
    <property type="evidence" value="ECO:0007669"/>
    <property type="project" value="InterPro"/>
</dbReference>
<dbReference type="RefSeq" id="WP_011498824.1">
    <property type="nucleotide sequence ID" value="NC_007955.1"/>
</dbReference>
<evidence type="ECO:0000313" key="6">
    <source>
        <dbReference type="Proteomes" id="UP000001979"/>
    </source>
</evidence>
<dbReference type="GO" id="GO:0022857">
    <property type="term" value="F:transmembrane transporter activity"/>
    <property type="evidence" value="ECO:0007669"/>
    <property type="project" value="TreeGrafter"/>
</dbReference>
<evidence type="ECO:0000256" key="1">
    <source>
        <dbReference type="ARBA" id="ARBA00022448"/>
    </source>
</evidence>
<dbReference type="Pfam" id="PF00005">
    <property type="entry name" value="ABC_tran"/>
    <property type="match status" value="1"/>
</dbReference>
<evidence type="ECO:0000313" key="5">
    <source>
        <dbReference type="EMBL" id="ABE51666.1"/>
    </source>
</evidence>
<dbReference type="FunFam" id="3.40.50.300:FF:000032">
    <property type="entry name" value="Export ABC transporter ATP-binding protein"/>
    <property type="match status" value="1"/>
</dbReference>
<dbReference type="EMBL" id="CP000300">
    <property type="protein sequence ID" value="ABE51666.1"/>
    <property type="molecule type" value="Genomic_DNA"/>
</dbReference>
<dbReference type="InterPro" id="IPR015854">
    <property type="entry name" value="ABC_transpr_LolD-like"/>
</dbReference>
<accession>Q12Y10</accession>
<dbReference type="HOGENOM" id="CLU_000604_1_22_2"/>
<gene>
    <name evidence="5" type="ordered locus">Mbur_0701</name>
</gene>
<evidence type="ECO:0000256" key="3">
    <source>
        <dbReference type="ARBA" id="ARBA00022840"/>
    </source>
</evidence>
<dbReference type="PROSITE" id="PS50893">
    <property type="entry name" value="ABC_TRANSPORTER_2"/>
    <property type="match status" value="1"/>
</dbReference>
<dbReference type="STRING" id="259564.Mbur_0701"/>
<dbReference type="InterPro" id="IPR003439">
    <property type="entry name" value="ABC_transporter-like_ATP-bd"/>
</dbReference>